<dbReference type="Pfam" id="PF04237">
    <property type="entry name" value="YjbR"/>
    <property type="match status" value="1"/>
</dbReference>
<accession>A0A166A354</accession>
<dbReference type="PATRIC" id="fig|989403.3.peg.1147"/>
<dbReference type="Proteomes" id="UP000076577">
    <property type="component" value="Unassembled WGS sequence"/>
</dbReference>
<keyword evidence="2" id="KW-1185">Reference proteome</keyword>
<protein>
    <recommendedName>
        <fullName evidence="3">MmcQ/YjbR family DNA-binding protein</fullName>
    </recommendedName>
</protein>
<dbReference type="Gene3D" id="3.90.1150.30">
    <property type="match status" value="1"/>
</dbReference>
<dbReference type="AlphaFoldDB" id="A0A166A354"/>
<sequence length="140" mass="15328">MLCLVWARNCNLGGGVVTRDEFDSYCSSLVGTSNVIQWGNASVWKVGGKIFAICSNWGGEDKDRPGIKISFKCSDLSYRILIEQDGIIPAPYLARAKWVQVDDLGAMSDADILDYIRVAHSIIAGKLTRKLQKEIGFVGA</sequence>
<dbReference type="InterPro" id="IPR007351">
    <property type="entry name" value="YjbR"/>
</dbReference>
<dbReference type="PANTHER" id="PTHR35145">
    <property type="entry name" value="CYTOPLASMIC PROTEIN-RELATED"/>
    <property type="match status" value="1"/>
</dbReference>
<organism evidence="1 2">
    <name type="scientific">Pseudovibrio axinellae</name>
    <dbReference type="NCBI Taxonomy" id="989403"/>
    <lineage>
        <taxon>Bacteria</taxon>
        <taxon>Pseudomonadati</taxon>
        <taxon>Pseudomonadota</taxon>
        <taxon>Alphaproteobacteria</taxon>
        <taxon>Hyphomicrobiales</taxon>
        <taxon>Stappiaceae</taxon>
        <taxon>Pseudovibrio</taxon>
    </lineage>
</organism>
<dbReference type="SUPFAM" id="SSF142906">
    <property type="entry name" value="YjbR-like"/>
    <property type="match status" value="1"/>
</dbReference>
<dbReference type="InterPro" id="IPR058532">
    <property type="entry name" value="YjbR/MT2646/Rv2570-like"/>
</dbReference>
<evidence type="ECO:0000313" key="1">
    <source>
        <dbReference type="EMBL" id="KZL20580.1"/>
    </source>
</evidence>
<dbReference type="STRING" id="989403.SAMN05421798_107311"/>
<evidence type="ECO:0000313" key="2">
    <source>
        <dbReference type="Proteomes" id="UP000076577"/>
    </source>
</evidence>
<gene>
    <name evidence="1" type="ORF">PsAD2_01066</name>
</gene>
<dbReference type="PANTHER" id="PTHR35145:SF1">
    <property type="entry name" value="CYTOPLASMIC PROTEIN"/>
    <property type="match status" value="1"/>
</dbReference>
<proteinExistence type="predicted"/>
<name>A0A166A354_9HYPH</name>
<reference evidence="1 2" key="1">
    <citation type="journal article" date="2016" name="Front. Microbiol.">
        <title>Comparative Genomic Analysis Reveals a Diverse Repertoire of Genes Involved in Prokaryote-Eukaryote Interactions within the Pseudovibrio Genus.</title>
        <authorList>
            <person name="Romano S."/>
            <person name="Fernandez-Guerra A."/>
            <person name="Reen F.J."/>
            <person name="Glockner F.O."/>
            <person name="Crowley S.P."/>
            <person name="O'Sullivan O."/>
            <person name="Cotter P.D."/>
            <person name="Adams C."/>
            <person name="Dobson A.D."/>
            <person name="O'Gara F."/>
        </authorList>
    </citation>
    <scope>NUCLEOTIDE SEQUENCE [LARGE SCALE GENOMIC DNA]</scope>
    <source>
        <strain evidence="1 2">Ad2</strain>
    </source>
</reference>
<evidence type="ECO:0008006" key="3">
    <source>
        <dbReference type="Google" id="ProtNLM"/>
    </source>
</evidence>
<dbReference type="EMBL" id="LMCB01000006">
    <property type="protein sequence ID" value="KZL20580.1"/>
    <property type="molecule type" value="Genomic_DNA"/>
</dbReference>
<comment type="caution">
    <text evidence="1">The sequence shown here is derived from an EMBL/GenBank/DDBJ whole genome shotgun (WGS) entry which is preliminary data.</text>
</comment>
<dbReference type="InterPro" id="IPR038056">
    <property type="entry name" value="YjbR-like_sf"/>
</dbReference>